<dbReference type="Pfam" id="PF01547">
    <property type="entry name" value="SBP_bac_1"/>
    <property type="match status" value="1"/>
</dbReference>
<dbReference type="Gene3D" id="3.40.190.10">
    <property type="entry name" value="Periplasmic binding protein-like II"/>
    <property type="match status" value="2"/>
</dbReference>
<feature type="chain" id="PRO_5017474556" evidence="6">
    <location>
        <begin position="23"/>
        <end position="456"/>
    </location>
</feature>
<dbReference type="EMBL" id="QXQA01000005">
    <property type="protein sequence ID" value="RIX53201.1"/>
    <property type="molecule type" value="Genomic_DNA"/>
</dbReference>
<sequence>MKTRWLLISCFLLLTAAASAMALAGMFQDSSELSATGNGAADAPEPVRLVWLHHFGEDGSRKWIDSGIRKFQEKYPGVTVTVVPLNGGDYMSMLRMRVATDEMPDLYMIDNIQGARDLIDSGYAADLTGKPFLERLKPEYLNGAKTEDGRIWALPIDANGLGVTYNKDVFARAGITTVPETWSEFLDVCRKLKMRGVTPIAAGYKENWTLFWDLAADLIPSALVANPRLIDDLSTGAATFEQSKAVFEGPFTRLAERYRYVNADPFETSWDEARSMVAEGRAAMMIGGTWSVDGVRSKREDANIGLFPFPASEVPGAAKFAMKSTGGIVVNPHSRHADLAMELLELYAEPELGLSLQLNKKGISVIKEVNGNLDPALAELNEAYMKTGRTVDWSGILPDFTDPELGRAYSAAVADYLLDPDHDLDAALRGLDEAFGQIRPAAVPNGEEETADEEAA</sequence>
<evidence type="ECO:0000313" key="7">
    <source>
        <dbReference type="EMBL" id="RIX53201.1"/>
    </source>
</evidence>
<dbReference type="AlphaFoldDB" id="A0A3A1V0F1"/>
<evidence type="ECO:0000256" key="2">
    <source>
        <dbReference type="ARBA" id="ARBA00022729"/>
    </source>
</evidence>
<evidence type="ECO:0000256" key="6">
    <source>
        <dbReference type="SAM" id="SignalP"/>
    </source>
</evidence>
<dbReference type="InterPro" id="IPR006059">
    <property type="entry name" value="SBP"/>
</dbReference>
<dbReference type="SUPFAM" id="SSF53850">
    <property type="entry name" value="Periplasmic binding protein-like II"/>
    <property type="match status" value="1"/>
</dbReference>
<feature type="signal peptide" evidence="6">
    <location>
        <begin position="1"/>
        <end position="22"/>
    </location>
</feature>
<protein>
    <submittedName>
        <fullName evidence="7">Extracellular solute-binding protein</fullName>
    </submittedName>
</protein>
<dbReference type="PANTHER" id="PTHR43649:SF33">
    <property type="entry name" value="POLYGALACTURONAN_RHAMNOGALACTURONAN-BINDING PROTEIN YTCQ"/>
    <property type="match status" value="1"/>
</dbReference>
<dbReference type="RefSeq" id="WP_119599782.1">
    <property type="nucleotide sequence ID" value="NZ_QXQA01000005.1"/>
</dbReference>
<evidence type="ECO:0000256" key="5">
    <source>
        <dbReference type="ARBA" id="ARBA00023288"/>
    </source>
</evidence>
<evidence type="ECO:0000256" key="1">
    <source>
        <dbReference type="ARBA" id="ARBA00022475"/>
    </source>
</evidence>
<keyword evidence="4" id="KW-0564">Palmitate</keyword>
<keyword evidence="2 6" id="KW-0732">Signal</keyword>
<reference evidence="7 8" key="1">
    <citation type="submission" date="2018-09" db="EMBL/GenBank/DDBJ databases">
        <title>Paenibacillus aracenensis nov. sp. isolated from a cave in southern Spain.</title>
        <authorList>
            <person name="Jurado V."/>
            <person name="Gutierrez-Patricio S."/>
            <person name="Gonzalez-Pimentel J.L."/>
            <person name="Miller A.Z."/>
            <person name="Laiz L."/>
            <person name="Saiz-Jimenez C."/>
        </authorList>
    </citation>
    <scope>NUCLEOTIDE SEQUENCE [LARGE SCALE GENOMIC DNA]</scope>
    <source>
        <strain evidence="7 8">DSM 22867</strain>
    </source>
</reference>
<evidence type="ECO:0000313" key="8">
    <source>
        <dbReference type="Proteomes" id="UP000266482"/>
    </source>
</evidence>
<organism evidence="7 8">
    <name type="scientific">Paenibacillus nanensis</name>
    <dbReference type="NCBI Taxonomy" id="393251"/>
    <lineage>
        <taxon>Bacteria</taxon>
        <taxon>Bacillati</taxon>
        <taxon>Bacillota</taxon>
        <taxon>Bacilli</taxon>
        <taxon>Bacillales</taxon>
        <taxon>Paenibacillaceae</taxon>
        <taxon>Paenibacillus</taxon>
    </lineage>
</organism>
<proteinExistence type="predicted"/>
<keyword evidence="8" id="KW-1185">Reference proteome</keyword>
<dbReference type="PANTHER" id="PTHR43649">
    <property type="entry name" value="ARABINOSE-BINDING PROTEIN-RELATED"/>
    <property type="match status" value="1"/>
</dbReference>
<keyword evidence="1" id="KW-1003">Cell membrane</keyword>
<evidence type="ECO:0000256" key="4">
    <source>
        <dbReference type="ARBA" id="ARBA00023139"/>
    </source>
</evidence>
<gene>
    <name evidence="7" type="ORF">D3P08_11275</name>
</gene>
<name>A0A3A1V0F1_9BACL</name>
<dbReference type="Proteomes" id="UP000266482">
    <property type="component" value="Unassembled WGS sequence"/>
</dbReference>
<evidence type="ECO:0000256" key="3">
    <source>
        <dbReference type="ARBA" id="ARBA00023136"/>
    </source>
</evidence>
<keyword evidence="5" id="KW-0449">Lipoprotein</keyword>
<accession>A0A3A1V0F1</accession>
<dbReference type="OrthoDB" id="9798191at2"/>
<keyword evidence="3" id="KW-0472">Membrane</keyword>
<comment type="caution">
    <text evidence="7">The sequence shown here is derived from an EMBL/GenBank/DDBJ whole genome shotgun (WGS) entry which is preliminary data.</text>
</comment>
<dbReference type="InterPro" id="IPR050490">
    <property type="entry name" value="Bact_solute-bd_prot1"/>
</dbReference>